<feature type="domain" description="Helix-turn-helix" evidence="1">
    <location>
        <begin position="43"/>
        <end position="93"/>
    </location>
</feature>
<evidence type="ECO:0000259" key="1">
    <source>
        <dbReference type="Pfam" id="PF12728"/>
    </source>
</evidence>
<dbReference type="SUPFAM" id="SSF46955">
    <property type="entry name" value="Putative DNA-binding domain"/>
    <property type="match status" value="1"/>
</dbReference>
<dbReference type="PANTHER" id="PTHR34585:SF22">
    <property type="entry name" value="HELIX-TURN-HELIX DOMAIN-CONTAINING PROTEIN"/>
    <property type="match status" value="1"/>
</dbReference>
<dbReference type="Gene3D" id="1.10.1660.10">
    <property type="match status" value="1"/>
</dbReference>
<gene>
    <name evidence="2" type="ORF">DW853_16320</name>
</gene>
<evidence type="ECO:0000313" key="3">
    <source>
        <dbReference type="Proteomes" id="UP000285305"/>
    </source>
</evidence>
<dbReference type="AlphaFoldDB" id="A0A413ZKL5"/>
<organism evidence="2 3">
    <name type="scientific">Bacteroides stercoris</name>
    <dbReference type="NCBI Taxonomy" id="46506"/>
    <lineage>
        <taxon>Bacteria</taxon>
        <taxon>Pseudomonadati</taxon>
        <taxon>Bacteroidota</taxon>
        <taxon>Bacteroidia</taxon>
        <taxon>Bacteroidales</taxon>
        <taxon>Bacteroidaceae</taxon>
        <taxon>Bacteroides</taxon>
    </lineage>
</organism>
<reference evidence="2 3" key="1">
    <citation type="submission" date="2018-08" db="EMBL/GenBank/DDBJ databases">
        <title>A genome reference for cultivated species of the human gut microbiota.</title>
        <authorList>
            <person name="Zou Y."/>
            <person name="Xue W."/>
            <person name="Luo G."/>
        </authorList>
    </citation>
    <scope>NUCLEOTIDE SEQUENCE [LARGE SCALE GENOMIC DNA]</scope>
    <source>
        <strain evidence="2 3">AM36-9BH</strain>
    </source>
</reference>
<dbReference type="Pfam" id="PF12728">
    <property type="entry name" value="HTH_17"/>
    <property type="match status" value="1"/>
</dbReference>
<name>A0A413ZKL5_BACSE</name>
<dbReference type="InterPro" id="IPR009061">
    <property type="entry name" value="DNA-bd_dom_put_sf"/>
</dbReference>
<dbReference type="Proteomes" id="UP000285305">
    <property type="component" value="Unassembled WGS sequence"/>
</dbReference>
<evidence type="ECO:0000313" key="2">
    <source>
        <dbReference type="EMBL" id="RHC25103.1"/>
    </source>
</evidence>
<dbReference type="PANTHER" id="PTHR34585">
    <property type="match status" value="1"/>
</dbReference>
<dbReference type="RefSeq" id="WP_022276240.1">
    <property type="nucleotide sequence ID" value="NZ_CAXSRQ010000005.1"/>
</dbReference>
<accession>A0A413ZKL5</accession>
<proteinExistence type="predicted"/>
<keyword evidence="2" id="KW-0238">DNA-binding</keyword>
<dbReference type="GO" id="GO:0003677">
    <property type="term" value="F:DNA binding"/>
    <property type="evidence" value="ECO:0007669"/>
    <property type="project" value="UniProtKB-KW"/>
</dbReference>
<dbReference type="InterPro" id="IPR041657">
    <property type="entry name" value="HTH_17"/>
</dbReference>
<protein>
    <submittedName>
        <fullName evidence="2">DNA-binding protein</fullName>
    </submittedName>
</protein>
<sequence length="98" mass="11601">MPYIENEILERLITTMVEGFARVEKKLDHMNRLKECLDGDKFLDNVDLAELLGVSQRTLARYREKGIIRYYCMNENGKNLYLASEIRDFLRQKGKEKV</sequence>
<dbReference type="EMBL" id="QSHQ01000053">
    <property type="protein sequence ID" value="RHC25103.1"/>
    <property type="molecule type" value="Genomic_DNA"/>
</dbReference>
<comment type="caution">
    <text evidence="2">The sequence shown here is derived from an EMBL/GenBank/DDBJ whole genome shotgun (WGS) entry which is preliminary data.</text>
</comment>